<evidence type="ECO:0000313" key="10">
    <source>
        <dbReference type="Proteomes" id="UP000004828"/>
    </source>
</evidence>
<keyword evidence="7 8" id="KW-0472">Membrane</keyword>
<sequence length="275" mass="31038">MREDKHVNDKTSEKTFLLHDRTPDDGYIRGFVVFRQQNAHKMCILLYEIFRRQKHAYNPSHFPKREKETSEMDATNKTVTVKRVNVRYLTVTAMLSAVAYILMFLDFSVPFMPSFIKMDLSELPALIGSFAMGPLCGVIICLVKNVLHLFITSTGGVGELSNFILGVAFVLPAGLLYKYKKTRTTALIGSIAGAVIMGAFSIVSNYFLVYPVYYNFMPQEAVLGAYQLIAPSMKSILQCLICFNMPFTFIKGMFSVVITFVTYKHISPILKGRQS</sequence>
<dbReference type="Gene3D" id="1.10.1760.20">
    <property type="match status" value="1"/>
</dbReference>
<keyword evidence="4" id="KW-1003">Cell membrane</keyword>
<dbReference type="HOGENOM" id="CLU_086673_1_0_9"/>
<gene>
    <name evidence="9" type="ORF">ROSINTL182_08541</name>
</gene>
<comment type="subcellular location">
    <subcellularLocation>
        <location evidence="1">Cell membrane</location>
        <topology evidence="1">Multi-pass membrane protein</topology>
    </subcellularLocation>
</comment>
<evidence type="ECO:0000313" key="9">
    <source>
        <dbReference type="EMBL" id="EEU99588.1"/>
    </source>
</evidence>
<dbReference type="InterPro" id="IPR024529">
    <property type="entry name" value="ECF_trnsprt_substrate-spec"/>
</dbReference>
<protein>
    <recommendedName>
        <fullName evidence="11">Riboflavin transporter</fullName>
    </recommendedName>
</protein>
<keyword evidence="6 8" id="KW-1133">Transmembrane helix</keyword>
<evidence type="ECO:0000256" key="1">
    <source>
        <dbReference type="ARBA" id="ARBA00004651"/>
    </source>
</evidence>
<keyword evidence="3" id="KW-0813">Transport</keyword>
<organism evidence="9 10">
    <name type="scientific">Roseburia intestinalis L1-82</name>
    <dbReference type="NCBI Taxonomy" id="536231"/>
    <lineage>
        <taxon>Bacteria</taxon>
        <taxon>Bacillati</taxon>
        <taxon>Bacillota</taxon>
        <taxon>Clostridia</taxon>
        <taxon>Lachnospirales</taxon>
        <taxon>Lachnospiraceae</taxon>
        <taxon>Roseburia</taxon>
    </lineage>
</organism>
<evidence type="ECO:0008006" key="11">
    <source>
        <dbReference type="Google" id="ProtNLM"/>
    </source>
</evidence>
<feature type="transmembrane region" description="Helical" evidence="8">
    <location>
        <begin position="126"/>
        <end position="151"/>
    </location>
</feature>
<evidence type="ECO:0000256" key="2">
    <source>
        <dbReference type="ARBA" id="ARBA00005540"/>
    </source>
</evidence>
<evidence type="ECO:0000256" key="3">
    <source>
        <dbReference type="ARBA" id="ARBA00022448"/>
    </source>
</evidence>
<name>C7GF38_9FIRM</name>
<dbReference type="PANTHER" id="PTHR38438:SF1">
    <property type="entry name" value="RIBOFLAVIN TRANSPORTER RIBU"/>
    <property type="match status" value="1"/>
</dbReference>
<dbReference type="GO" id="GO:0005886">
    <property type="term" value="C:plasma membrane"/>
    <property type="evidence" value="ECO:0007669"/>
    <property type="project" value="UniProtKB-SubCell"/>
</dbReference>
<evidence type="ECO:0000256" key="7">
    <source>
        <dbReference type="ARBA" id="ARBA00023136"/>
    </source>
</evidence>
<feature type="transmembrane region" description="Helical" evidence="8">
    <location>
        <begin position="186"/>
        <end position="208"/>
    </location>
</feature>
<proteinExistence type="inferred from homology"/>
<comment type="caution">
    <text evidence="9">The sequence shown here is derived from an EMBL/GenBank/DDBJ whole genome shotgun (WGS) entry which is preliminary data.</text>
</comment>
<keyword evidence="5 8" id="KW-0812">Transmembrane</keyword>
<dbReference type="Pfam" id="PF12822">
    <property type="entry name" value="ECF_trnsprt"/>
    <property type="match status" value="1"/>
</dbReference>
<feature type="transmembrane region" description="Helical" evidence="8">
    <location>
        <begin position="86"/>
        <end position="105"/>
    </location>
</feature>
<dbReference type="PANTHER" id="PTHR38438">
    <property type="entry name" value="RIBOFLAVIN TRANSPORTER RIBU"/>
    <property type="match status" value="1"/>
</dbReference>
<accession>C7GF38</accession>
<dbReference type="EMBL" id="ABYJ02000192">
    <property type="protein sequence ID" value="EEU99588.1"/>
    <property type="molecule type" value="Genomic_DNA"/>
</dbReference>
<dbReference type="GO" id="GO:0032217">
    <property type="term" value="F:riboflavin transmembrane transporter activity"/>
    <property type="evidence" value="ECO:0007669"/>
    <property type="project" value="InterPro"/>
</dbReference>
<reference evidence="9 10" key="1">
    <citation type="submission" date="2009-08" db="EMBL/GenBank/DDBJ databases">
        <authorList>
            <person name="Weinstock G."/>
            <person name="Sodergren E."/>
            <person name="Clifton S."/>
            <person name="Fulton L."/>
            <person name="Fulton B."/>
            <person name="Courtney L."/>
            <person name="Fronick C."/>
            <person name="Harrison M."/>
            <person name="Strong C."/>
            <person name="Farmer C."/>
            <person name="Delahaunty K."/>
            <person name="Markovic C."/>
            <person name="Hall O."/>
            <person name="Minx P."/>
            <person name="Tomlinson C."/>
            <person name="Mitreva M."/>
            <person name="Nelson J."/>
            <person name="Hou S."/>
            <person name="Wollam A."/>
            <person name="Pepin K.H."/>
            <person name="Johnson M."/>
            <person name="Bhonagiri V."/>
            <person name="Nash W.E."/>
            <person name="Warren W."/>
            <person name="Chinwalla A."/>
            <person name="Mardis E.R."/>
            <person name="Wilson R.K."/>
        </authorList>
    </citation>
    <scope>NUCLEOTIDE SEQUENCE [LARGE SCALE GENOMIC DNA]</scope>
    <source>
        <strain evidence="9 10">L1-82</strain>
    </source>
</reference>
<evidence type="ECO:0000256" key="8">
    <source>
        <dbReference type="SAM" id="Phobius"/>
    </source>
</evidence>
<dbReference type="Proteomes" id="UP000004828">
    <property type="component" value="Unassembled WGS sequence"/>
</dbReference>
<feature type="transmembrane region" description="Helical" evidence="8">
    <location>
        <begin position="235"/>
        <end position="263"/>
    </location>
</feature>
<evidence type="ECO:0000256" key="4">
    <source>
        <dbReference type="ARBA" id="ARBA00022475"/>
    </source>
</evidence>
<comment type="similarity">
    <text evidence="2">Belongs to the prokaryotic riboflavin transporter (P-RFT) (TC 2.A.87) family.</text>
</comment>
<dbReference type="AlphaFoldDB" id="C7GF38"/>
<evidence type="ECO:0000256" key="5">
    <source>
        <dbReference type="ARBA" id="ARBA00022692"/>
    </source>
</evidence>
<evidence type="ECO:0000256" key="6">
    <source>
        <dbReference type="ARBA" id="ARBA00022989"/>
    </source>
</evidence>
<dbReference type="InterPro" id="IPR025720">
    <property type="entry name" value="RibU"/>
</dbReference>